<reference evidence="1" key="1">
    <citation type="submission" date="2018-05" db="EMBL/GenBank/DDBJ databases">
        <authorList>
            <person name="Lanie J.A."/>
            <person name="Ng W.-L."/>
            <person name="Kazmierczak K.M."/>
            <person name="Andrzejewski T.M."/>
            <person name="Davidsen T.M."/>
            <person name="Wayne K.J."/>
            <person name="Tettelin H."/>
            <person name="Glass J.I."/>
            <person name="Rusch D."/>
            <person name="Podicherti R."/>
            <person name="Tsui H.-C.T."/>
            <person name="Winkler M.E."/>
        </authorList>
    </citation>
    <scope>NUCLEOTIDE SEQUENCE</scope>
</reference>
<dbReference type="PANTHER" id="PTHR31340">
    <property type="entry name" value="MITOCHONDRIAL GENOME MAINTENANCE EXONUCLEASE 1"/>
    <property type="match status" value="1"/>
</dbReference>
<name>A0A382A7V6_9ZZZZ</name>
<organism evidence="1">
    <name type="scientific">marine metagenome</name>
    <dbReference type="NCBI Taxonomy" id="408172"/>
    <lineage>
        <taxon>unclassified sequences</taxon>
        <taxon>metagenomes</taxon>
        <taxon>ecological metagenomes</taxon>
    </lineage>
</organism>
<dbReference type="AlphaFoldDB" id="A0A382A7V6"/>
<proteinExistence type="predicted"/>
<protein>
    <submittedName>
        <fullName evidence="1">Uncharacterized protein</fullName>
    </submittedName>
</protein>
<dbReference type="InterPro" id="IPR011604">
    <property type="entry name" value="PDDEXK-like_dom_sf"/>
</dbReference>
<dbReference type="EMBL" id="UINC01024225">
    <property type="protein sequence ID" value="SVA97449.1"/>
    <property type="molecule type" value="Genomic_DNA"/>
</dbReference>
<sequence length="261" mass="29563">MVQTSIQKSRSISSKDEKYMTFNHVSVALPPLETKTVDKKRFYVTPEGNEYPSITTVLSSRGKEGLTAWRKKVGNEVANYVSGKAAARGTKVHHMCEDYLNNMSTNFPSKWEKHKKDFLPYCIFTQLQEKVLCNIDGIYAQEAGLYSDKYKVAGRVDCIAEYKGVLSAIDFKTSTKERKDEWNENYYIQGSAYAEMFGERTGIDISQIVILVVTEDGTVQEFVKKKYDYLDALTETVTDWRNENEVSSNSGNVSVDGVPDN</sequence>
<accession>A0A382A7V6</accession>
<gene>
    <name evidence="1" type="ORF">METZ01_LOCUS150303</name>
</gene>
<dbReference type="Gene3D" id="3.90.320.10">
    <property type="match status" value="1"/>
</dbReference>
<evidence type="ECO:0000313" key="1">
    <source>
        <dbReference type="EMBL" id="SVA97449.1"/>
    </source>
</evidence>
<dbReference type="PANTHER" id="PTHR31340:SF3">
    <property type="entry name" value="MITOCHONDRIAL GENOME MAINTENANCE EXONUCLEASE 1"/>
    <property type="match status" value="1"/>
</dbReference>